<reference evidence="1 2" key="1">
    <citation type="submission" date="2017-03" db="EMBL/GenBank/DDBJ databases">
        <title>Genome sequence of Geothermobacter sp. EPR-M, Deep-Sea Iron Reducer.</title>
        <authorList>
            <person name="Tully B."/>
            <person name="Savalia P."/>
            <person name="Abuyen K."/>
            <person name="Baughan C."/>
            <person name="Romero E."/>
            <person name="Ronkowski C."/>
            <person name="Torres B."/>
            <person name="Tremblay J."/>
            <person name="Trujillo A."/>
            <person name="Tyler M."/>
            <person name="Perez-Rodriguez I."/>
            <person name="Amend J."/>
        </authorList>
    </citation>
    <scope>NUCLEOTIDE SEQUENCE [LARGE SCALE GENOMIC DNA]</scope>
    <source>
        <strain evidence="1 2">EPR-M</strain>
    </source>
</reference>
<dbReference type="EMBL" id="NAAD01000024">
    <property type="protein sequence ID" value="ORJ55898.1"/>
    <property type="molecule type" value="Genomic_DNA"/>
</dbReference>
<dbReference type="STRING" id="1969733.B5V00_14660"/>
<organism evidence="1 2">
    <name type="scientific">Geothermobacter hydrogeniphilus</name>
    <dbReference type="NCBI Taxonomy" id="1969733"/>
    <lineage>
        <taxon>Bacteria</taxon>
        <taxon>Pseudomonadati</taxon>
        <taxon>Thermodesulfobacteriota</taxon>
        <taxon>Desulfuromonadia</taxon>
        <taxon>Desulfuromonadales</taxon>
        <taxon>Geothermobacteraceae</taxon>
        <taxon>Geothermobacter</taxon>
    </lineage>
</organism>
<comment type="caution">
    <text evidence="1">The sequence shown here is derived from an EMBL/GenBank/DDBJ whole genome shotgun (WGS) entry which is preliminary data.</text>
</comment>
<dbReference type="OrthoDB" id="5520741at2"/>
<protein>
    <submittedName>
        <fullName evidence="1">Uncharacterized protein</fullName>
    </submittedName>
</protein>
<dbReference type="AlphaFoldDB" id="A0A1X0XSS4"/>
<evidence type="ECO:0000313" key="2">
    <source>
        <dbReference type="Proteomes" id="UP000193136"/>
    </source>
</evidence>
<keyword evidence="2" id="KW-1185">Reference proteome</keyword>
<name>A0A1X0XSS4_9BACT</name>
<proteinExistence type="predicted"/>
<evidence type="ECO:0000313" key="1">
    <source>
        <dbReference type="EMBL" id="ORJ55898.1"/>
    </source>
</evidence>
<sequence length="87" mass="10502">MKYPEYIQLFRNEGEYKIQVHFKDFDGSATELSMDANEIEKLIDPCTGNFYSAMRFDDWLFEVYKYEIDPIKKIVKIRARQTKKHLL</sequence>
<dbReference type="Proteomes" id="UP000193136">
    <property type="component" value="Unassembled WGS sequence"/>
</dbReference>
<dbReference type="RefSeq" id="WP_085011573.1">
    <property type="nucleotide sequence ID" value="NZ_NAAD01000024.1"/>
</dbReference>
<accession>A0A1X0XSS4</accession>
<gene>
    <name evidence="1" type="ORF">B5V00_14660</name>
</gene>